<dbReference type="PANTHER" id="PTHR14710:SF2">
    <property type="entry name" value="GEM-ASSOCIATED PROTEIN 6"/>
    <property type="match status" value="1"/>
</dbReference>
<comment type="caution">
    <text evidence="2">The sequence shown here is derived from an EMBL/GenBank/DDBJ whole genome shotgun (WGS) entry which is preliminary data.</text>
</comment>
<dbReference type="EMBL" id="JBEUOH010000006">
    <property type="protein sequence ID" value="KAL0892888.1"/>
    <property type="molecule type" value="Genomic_DNA"/>
</dbReference>
<dbReference type="Proteomes" id="UP001549921">
    <property type="component" value="Unassembled WGS sequence"/>
</dbReference>
<dbReference type="InterPro" id="IPR047574">
    <property type="entry name" value="AD"/>
</dbReference>
<dbReference type="InterPro" id="IPR046857">
    <property type="entry name" value="Gemin6_Sm-like_dom"/>
</dbReference>
<evidence type="ECO:0000313" key="2">
    <source>
        <dbReference type="EMBL" id="KAL0841087.1"/>
    </source>
</evidence>
<protein>
    <recommendedName>
        <fullName evidence="1">AD domain-containing protein</fullName>
    </recommendedName>
</protein>
<keyword evidence="4" id="KW-1185">Reference proteome</keyword>
<dbReference type="AlphaFoldDB" id="A0ABD0TDI7"/>
<evidence type="ECO:0000313" key="5">
    <source>
        <dbReference type="Proteomes" id="UP001549921"/>
    </source>
</evidence>
<dbReference type="InterPro" id="IPR009422">
    <property type="entry name" value="Gemin6"/>
</dbReference>
<feature type="domain" description="AD" evidence="1">
    <location>
        <begin position="78"/>
        <end position="169"/>
    </location>
</feature>
<dbReference type="SUPFAM" id="SSF50182">
    <property type="entry name" value="Sm-like ribonucleoproteins"/>
    <property type="match status" value="1"/>
</dbReference>
<accession>A0ABD0TDI7</accession>
<proteinExistence type="predicted"/>
<sequence>MVITSEMELTAPAYGNFNTLKEKPEELISFVDKHVRVQLIKNTMFVGFVHSIDPISCSVILSVPQNHSYKTVLIPGHAILDLTEEELIENASPPTRRTIASSNNDASRKDKIIAWLKWNLLPASEDGDTILFGNASLLPPYGVTDICTDNPMVAMQMRKLIEAMPQDFEAPKS</sequence>
<dbReference type="InterPro" id="IPR010920">
    <property type="entry name" value="LSM_dom_sf"/>
</dbReference>
<gene>
    <name evidence="3" type="ORF">ABMA27_014572</name>
    <name evidence="2" type="ORF">ABMA28_014850</name>
</gene>
<dbReference type="Gene3D" id="2.30.30.100">
    <property type="match status" value="1"/>
</dbReference>
<dbReference type="PROSITE" id="PS52001">
    <property type="entry name" value="AD"/>
    <property type="match status" value="1"/>
</dbReference>
<dbReference type="Proteomes" id="UP001549920">
    <property type="component" value="Unassembled WGS sequence"/>
</dbReference>
<name>A0ABD0TDI7_LOXSC</name>
<dbReference type="Pfam" id="PF06372">
    <property type="entry name" value="Gemin6"/>
    <property type="match status" value="1"/>
</dbReference>
<evidence type="ECO:0000313" key="3">
    <source>
        <dbReference type="EMBL" id="KAL0892888.1"/>
    </source>
</evidence>
<organism evidence="2 5">
    <name type="scientific">Loxostege sticticalis</name>
    <name type="common">Beet webworm moth</name>
    <dbReference type="NCBI Taxonomy" id="481309"/>
    <lineage>
        <taxon>Eukaryota</taxon>
        <taxon>Metazoa</taxon>
        <taxon>Ecdysozoa</taxon>
        <taxon>Arthropoda</taxon>
        <taxon>Hexapoda</taxon>
        <taxon>Insecta</taxon>
        <taxon>Pterygota</taxon>
        <taxon>Neoptera</taxon>
        <taxon>Endopterygota</taxon>
        <taxon>Lepidoptera</taxon>
        <taxon>Glossata</taxon>
        <taxon>Ditrysia</taxon>
        <taxon>Pyraloidea</taxon>
        <taxon>Crambidae</taxon>
        <taxon>Pyraustinae</taxon>
        <taxon>Loxostege</taxon>
    </lineage>
</organism>
<dbReference type="EMBL" id="JBEDNZ010000006">
    <property type="protein sequence ID" value="KAL0841087.1"/>
    <property type="molecule type" value="Genomic_DNA"/>
</dbReference>
<evidence type="ECO:0000259" key="1">
    <source>
        <dbReference type="PROSITE" id="PS52001"/>
    </source>
</evidence>
<evidence type="ECO:0000313" key="4">
    <source>
        <dbReference type="Proteomes" id="UP001549920"/>
    </source>
</evidence>
<dbReference type="PANTHER" id="PTHR14710">
    <property type="entry name" value="GEM-ASSOCIATED PROTEIN 6"/>
    <property type="match status" value="1"/>
</dbReference>
<reference evidence="4 5" key="1">
    <citation type="submission" date="2024-06" db="EMBL/GenBank/DDBJ databases">
        <title>A chromosome-level genome assembly of beet webworm, Loxostege sticticalis.</title>
        <authorList>
            <person name="Zhang Y."/>
        </authorList>
    </citation>
    <scope>NUCLEOTIDE SEQUENCE [LARGE SCALE GENOMIC DNA]</scope>
    <source>
        <strain evidence="3">AQ026</strain>
        <strain evidence="2">AQ028</strain>
        <tissue evidence="2">Male pupae</tissue>
        <tissue evidence="3">Whole body</tissue>
    </source>
</reference>